<dbReference type="InterPro" id="IPR020841">
    <property type="entry name" value="PKS_Beta-ketoAc_synthase_dom"/>
</dbReference>
<feature type="domain" description="Ketosynthase family 3 (KS3)" evidence="9">
    <location>
        <begin position="34"/>
        <end position="454"/>
    </location>
</feature>
<feature type="active site" description="Proton donor; for dehydratase activity" evidence="6">
    <location>
        <position position="1119"/>
    </location>
</feature>
<dbReference type="InterPro" id="IPR057326">
    <property type="entry name" value="KR_dom"/>
</dbReference>
<dbReference type="Pfam" id="PF16197">
    <property type="entry name" value="KAsynt_C_assoc"/>
    <property type="match status" value="2"/>
</dbReference>
<keyword evidence="4" id="KW-0511">Multifunctional enzyme</keyword>
<feature type="domain" description="PKS/mFAS DH" evidence="10">
    <location>
        <begin position="922"/>
        <end position="1202"/>
    </location>
</feature>
<dbReference type="SMART" id="SM00827">
    <property type="entry name" value="PKS_AT"/>
    <property type="match status" value="2"/>
</dbReference>
<dbReference type="InterPro" id="IPR049552">
    <property type="entry name" value="PKS_DH_N"/>
</dbReference>
<dbReference type="PROSITE" id="PS00012">
    <property type="entry name" value="PHOSPHOPANTETHEINE"/>
    <property type="match status" value="2"/>
</dbReference>
<evidence type="ECO:0000256" key="4">
    <source>
        <dbReference type="ARBA" id="ARBA00023268"/>
    </source>
</evidence>
<dbReference type="Pfam" id="PF02801">
    <property type="entry name" value="Ketoacyl-synt_C"/>
    <property type="match status" value="2"/>
</dbReference>
<feature type="active site" description="Proton acceptor; for dehydratase activity" evidence="6">
    <location>
        <position position="954"/>
    </location>
</feature>
<dbReference type="RefSeq" id="WP_369738761.1">
    <property type="nucleotide sequence ID" value="NZ_JBGEDP010000001.1"/>
</dbReference>
<dbReference type="InterPro" id="IPR014043">
    <property type="entry name" value="Acyl_transferase_dom"/>
</dbReference>
<evidence type="ECO:0000259" key="10">
    <source>
        <dbReference type="PROSITE" id="PS52019"/>
    </source>
</evidence>
<keyword evidence="3" id="KW-0808">Transferase</keyword>
<dbReference type="CDD" id="cd00833">
    <property type="entry name" value="PKS"/>
    <property type="match status" value="2"/>
</dbReference>
<feature type="active site" description="Proton acceptor; for dehydratase activity" evidence="6">
    <location>
        <position position="2976"/>
    </location>
</feature>
<sequence length="4168" mass="434063">MVDQLQHATEALRKALGQVERLKRTNRALLERSGEPIAIVGMSCRFPGGVDTPEDLWQMVADGRDVMSDFPTDRGWDLAGLFDPDPDARHKTYTRTGGFVDGVADFDPGFFGIGPSEALAMDPQQRMFLELSWEALERAGIDPGGLRGSATGVFAGVMTQGYGMLAEEIEGYRLTGMTSSVASGRVSYVLGLEGPAVSVDTACSSSLVALHMAVQSLRSGECDLALAGGVTVNATPAVFVEFSRWRGLSVDGRCKAYANAADGVGWSEGGGMLVVERLSDARRLGHPVLAVVRGSAVNQDGASNGLTAPNGPSQQRVLRAALANAGLSTGDVDVVEGHGTGTPLGDPIEAQALLATYGQDRDEPLWLGSVKSNMGHTQAAAGVAGVIKMVLAMRHEMLPATLHVDEPSAHVDWSAGSVALLTEARTWKSEDRPRRAGISSFGISGTNAHVILEAAPPAEVVEAARPPVVPWVVSAKSATALRAQAARLAAHLAAHPELDVADVGWSLAGRSVFEHRAVVIGADRDRLLAGLDELARDDLAGSVVRGSATPVGKTVFVFPGQGSQWLGMGVQLLDTAPVFAQQMAACADAFSEFVDWSLIDVLRGAPGAPGIDRVDVVQPVLFAVMVSLAEMWKSVGVHPDAVIGHSQGEIAAAHVAGALSLRDAARVVTLRSKLLRSLAAPGGMVSIACGAERARQLSAPYGDRIGIAAVNGPAAVVVSGEVGALEDLMRVCAGQELRTRRIDVDYASHSVEVEAIRAELIEALSGVEPRSTRTAFFSTVTGSRVDTAGLDAEYWYRNIRQTVQFEQAVRSACEHGYRAFIESSPHPALIAGLEDIANDCAGGDAQAIVVPTLGREEGGLERFFASVAAAFVAGVGVDWRGVLDGAHLVELPTYAFERRRFWLSNEGFGADAAGLGLGAGDHALLGAVVELPASGGVVLTGRLAPGAHEWLADHAVSGVAVFPGTGFVELAIRAGDEVGCPVIEELTLRAPLLLPAPGESAALQVVVGAPEDSGRRSVSVYSRSDSAPGSGWVCHAEGVLSSGAVAPGADLSVWPPAGAVAVDPRGGYERLAARGYEYGPAFRGLTAVWVRGDEVFAEVQLPDAAGGINGFGVHPALLDAALHALIVAGETAGRPASQTAEVLLPFSWQNVALHAAGATGVRARVAPAGQSAVSIELADGLGLPVLSVGAMVARPVSDQQLRAAVSGSGPDRLFELIWSPAATTPAKNELPSYEVFESVAAEVLPLSDVYARTHQALAAVQSWVTERDSGVLVVSTWGAVALPGEDVTDLAGAAVWGLVRAAQTEHPGRIVLVDADVPLGDSAVAAVLAAGEPQVVLREGTVYTARVRGSRAAGGVLVPPADGPWRLGLSSAGTFENLQLEPVPNADAPLEPGQVRVAVRAVAANFRDIMVTLGMFTHDALLAGEGAGVVVEVGPGVTEFAVGDSVFGFFPDGNGTRVAGDVRLLLPMPGDWSYAEAAAISAVFMTAYYAFVHLADAQPGQRVLIHAGTGGVGMAAVQLARHLGLEVFATASQGKWDTLRAMGFDDDHISDSRSLVFEDKFRAVTGGRGFDVVLDSLAGEFVDASLRLVAPGGVFLEMGKTDIRDPQAIAEEYPGVRYRAFDLFEPGRVRMHQYMLELAELFEAGVLRPLPVTTFDVRRAPAALRYLSQARHVGKVVMTMPGGALGTGTVLVTGGTGMAGSALARHVVARHGVRHLVLVSRRGPEAPGAAELVAELGAAGAEVQVVACDAADREALAKVIADIPVQHPLSAVVHAAGVLDDAVVTSLTPERVDAVLRAKVDAAWNLHELTRDLDVSAFVLFSSLAALAGSSGQANYGAANAFLDGLAAHRRARGLPAISLGWGLWEQASAMTGGLGTAGRARLGRDGILALSSEEALELFDTALVLDEPFVAPARIDLGVLRAHAAVVPPMFSELVAAPTRRQVDDSLAAAESKSALAQRLHGLPESEQHAVVLDLVRSNIATVLGNVSPEAIDPDKAFQELGFDSLSAVEMRNRLKTATGLALSPTLIFDYPTPNGLAKYICAELAGVPQEVTYAPAVRVTGDDPIAIVGMSCRYPGEVNSPDDLWAMLVEGRDVLSEFPSDRGWDLPGLYNPDPDVPGACYTRIGGFVDGVADFDPGFFGIGPSEALAMDPQQRMFLELSWEALERAGIDPGGLRGSATGVFAGVMTQGYGMFAAEPVEGFRLTGQLSSVASGRVSYVLGLEGPAVSVDTACSSSLVALHMAVQSLRSGECDLALAGGVTVNATPDIFVEFSRWRGLSVDGRCKAYANAADGTGFSEGGGMLVVERLSDARRLGHPVLAVVRGSAVNQDGASNGLTAPNGPSQQRVLRAALANAGLSAAEVDVVEGHGTGTTLGDPIEAQALLATYGQDRDEPLWLGSVKSNMGHTQAAAGVAGVIKMVLAMRHEMLPATLHVDEPSAHVDWSAGSVALLTEARTWKSEDRPRRAGISSFGISGTNAHVILEAAPPAEVVEAARPPVVPWVVSAKSTTALRAQAARLAAHLAAHPELDVADVGWSLAGRSVFEHRAVVVGADRDRLLAGLDELARDDLAGSVVRGSATPVGKTVFVFPGQGSQLLGMGRELHGEYPVFAEALDAVVAELDRHLLRPLREVMWGHDENLLNTTEFAQPALFAVEVALFRLLESWGVRPDFVMGHSVGELSAAHVAGVLSLQNAAVLVAARGRFMQALPAGGAMFAVQATEEEVRPLLGDRVGLAAVNGPASVVISGAEDSVVAIAERFRGEGRRVHRLAVSHAFHSPLMEPMVDEFGAVAAGLATAAAGIPIISNVTGQLAADDYASPSYWKRHIREAVRFADSIRFAHSAGVSRFLEVGPGGGLAAAIEASLSDTPVLTASVLRKDRPEPVTLANALAQGFVTGMDVDWRRAIGTANLVELPTYAFERRRFWLSGGGGAADAAGLGLGVSEHPLLGAVVELPASGGVVLTGRLSAGTQGWLSDHAVGGTVLFPGAGFVELAIRAGDEVGCGVVEELNLAAPLILPAGTAGGSVAVQVVVGGPGESGTRTVSVFSRAETSSAWLLHAEGVLGAGSVEASADLSAWPPAGAVPVDIGEGYELLARRGYGYGPAFRGLTAMWRRGDEVFAEVALPADAGLSVAGFGIHPVLLDAALHAVILASREGELPEGSVLVPFSWQRVSLHAAGAEALRARIAPSGPSAMSIDLADGLGLPVLSVSTMVARPVSDQQLLAAASNSGPDRIFEVVWSAQPAEEVRPVSVFAWGTTVFDTTEVEPAAYLFDSPPVTDDVVADVYAATRAVLNVLQTWLAGNGSAMLVVSTRGAVALPGEDVTDLAGAAVWGLVRAAQTEHPGRIVLVDTDVPLDDSAAAAVLAAGEPQVLLREGTVYTARVRGSRAVGGVLVPPGRGPWRLGMSGQGTLEDVRLEPIPDADVALAPGRVRVAPSVVAANFRDVMIALGLYPDPDAVMGVEASGVVIETASADGRFAVGDRVMGLFPEGTGTVAVTDQRLLVKVPSGWSHTAAATTSVVFATAYYALTDLASVKAGQRILVHAGTGGVGMAAVQLARHLGLEVFATASQGKWDTLRAMGFDDDHISDSRSVVFEDKFRAVTGGRGFDVVLDSLAGEFVDASLRLVAPGGVFLEMGKTDIRDPQAIAEEYPGVRYRAFDLFEAGPDRIQRILTDLTELFEAGVLRPLPVTTFDVRRAPAALRYLSQARHVGKVVMTMPGAWAAGTVLVTGGTGMAGSALARHVVARHGVRHLVLVSRRGPEAPGAAELVAELGAAGAEVQVVACDAADREALAKVIADIPVQHPLSAVVHAAGALDDAVVTSLTPERMDVVLRAKVDAAWNLHELTRDLDVSAFVLFSSLAALVGSSGQANYGAANAFLDGLAAHRRARGLPAISLGWGLWEQASAMTGRLATVDFARFARDGVVAMSSEEALELFDTALILDEPFVLPAHIDLAALRTKFDGGTLPPMFVDLINAPTRRQVDDSLAAAKSKSALLQRLEGLPEDEQHAVLLDLVRSSIAAVLGSASPEAIHPDQAFQELGFDSLTAVEMRNRLKTATGLALSPTLIFDYPNSAALAGYMHRELVGTSGETAPAATPGEDEIRRVVASIPVKRLRQAGVLELLLALADESNGSEVGVGGRPTTATTTAKSIADMDLDDLVNAALLDNDD</sequence>
<dbReference type="CDD" id="cd05195">
    <property type="entry name" value="enoyl_red"/>
    <property type="match status" value="2"/>
</dbReference>
<dbReference type="SMART" id="SM00825">
    <property type="entry name" value="PKS_KS"/>
    <property type="match status" value="2"/>
</dbReference>
<dbReference type="InterPro" id="IPR011032">
    <property type="entry name" value="GroES-like_sf"/>
</dbReference>
<evidence type="ECO:0000313" key="12">
    <source>
        <dbReference type="Proteomes" id="UP001564760"/>
    </source>
</evidence>
<dbReference type="Pfam" id="PF00109">
    <property type="entry name" value="ketoacyl-synt"/>
    <property type="match status" value="2"/>
</dbReference>
<dbReference type="Gene3D" id="3.90.180.10">
    <property type="entry name" value="Medium-chain alcohol dehydrogenases, catalytic domain"/>
    <property type="match status" value="2"/>
</dbReference>
<dbReference type="PROSITE" id="PS00606">
    <property type="entry name" value="KS3_1"/>
    <property type="match status" value="2"/>
</dbReference>
<organism evidence="11 12">
    <name type="scientific">Mycobacterium servetii</name>
    <dbReference type="NCBI Taxonomy" id="3237418"/>
    <lineage>
        <taxon>Bacteria</taxon>
        <taxon>Bacillati</taxon>
        <taxon>Actinomycetota</taxon>
        <taxon>Actinomycetes</taxon>
        <taxon>Mycobacteriales</taxon>
        <taxon>Mycobacteriaceae</taxon>
        <taxon>Mycobacterium</taxon>
    </lineage>
</organism>
<feature type="coiled-coil region" evidence="7">
    <location>
        <begin position="5"/>
        <end position="32"/>
    </location>
</feature>
<feature type="region of interest" description="N-terminal hotdog fold" evidence="6">
    <location>
        <begin position="2944"/>
        <end position="3069"/>
    </location>
</feature>
<proteinExistence type="predicted"/>
<dbReference type="InterPro" id="IPR050091">
    <property type="entry name" value="PKS_NRPS_Biosynth_Enz"/>
</dbReference>
<accession>A0ABV4C317</accession>
<dbReference type="Pfam" id="PF08659">
    <property type="entry name" value="KR"/>
    <property type="match status" value="2"/>
</dbReference>
<dbReference type="InterPro" id="IPR006162">
    <property type="entry name" value="Ppantetheine_attach_site"/>
</dbReference>
<dbReference type="InterPro" id="IPR020843">
    <property type="entry name" value="ER"/>
</dbReference>
<dbReference type="SUPFAM" id="SSF55048">
    <property type="entry name" value="Probable ACP-binding domain of malonyl-CoA ACP transacylase"/>
    <property type="match status" value="2"/>
</dbReference>
<dbReference type="Pfam" id="PF21089">
    <property type="entry name" value="PKS_DH_N"/>
    <property type="match status" value="2"/>
</dbReference>
<dbReference type="EMBL" id="JBGEDP010000001">
    <property type="protein sequence ID" value="MEY8016387.1"/>
    <property type="molecule type" value="Genomic_DNA"/>
</dbReference>
<feature type="active site" description="Proton donor; for dehydratase activity" evidence="6">
    <location>
        <position position="3142"/>
    </location>
</feature>
<keyword evidence="1" id="KW-0596">Phosphopantetheine</keyword>
<keyword evidence="7" id="KW-0175">Coiled coil</keyword>
<dbReference type="CDD" id="cd08956">
    <property type="entry name" value="KR_3_FAS_SDR_x"/>
    <property type="match status" value="2"/>
</dbReference>
<dbReference type="Gene3D" id="3.40.366.10">
    <property type="entry name" value="Malonyl-Coenzyme A Acyl Carrier Protein, domain 2"/>
    <property type="match status" value="2"/>
</dbReference>
<dbReference type="InterPro" id="IPR036736">
    <property type="entry name" value="ACP-like_sf"/>
</dbReference>
<dbReference type="SMART" id="SM01294">
    <property type="entry name" value="PKS_PP_betabranch"/>
    <property type="match status" value="2"/>
</dbReference>
<dbReference type="SMART" id="SM00826">
    <property type="entry name" value="PKS_DH"/>
    <property type="match status" value="2"/>
</dbReference>
<evidence type="ECO:0000256" key="1">
    <source>
        <dbReference type="ARBA" id="ARBA00022450"/>
    </source>
</evidence>
<feature type="domain" description="Carrier" evidence="8">
    <location>
        <begin position="4008"/>
        <end position="4083"/>
    </location>
</feature>
<keyword evidence="5" id="KW-0012">Acyltransferase</keyword>
<dbReference type="SUPFAM" id="SSF53901">
    <property type="entry name" value="Thiolase-like"/>
    <property type="match status" value="2"/>
</dbReference>
<evidence type="ECO:0000256" key="6">
    <source>
        <dbReference type="PROSITE-ProRule" id="PRU01363"/>
    </source>
</evidence>
<evidence type="ECO:0000259" key="9">
    <source>
        <dbReference type="PROSITE" id="PS52004"/>
    </source>
</evidence>
<dbReference type="Pfam" id="PF00698">
    <property type="entry name" value="Acyl_transf_1"/>
    <property type="match status" value="2"/>
</dbReference>
<feature type="domain" description="PKS/mFAS DH" evidence="10">
    <location>
        <begin position="2944"/>
        <end position="3222"/>
    </location>
</feature>
<feature type="region of interest" description="C-terminal hotdog fold" evidence="6">
    <location>
        <begin position="3081"/>
        <end position="3222"/>
    </location>
</feature>
<dbReference type="InterPro" id="IPR013968">
    <property type="entry name" value="PKS_KR"/>
</dbReference>
<dbReference type="PANTHER" id="PTHR43775">
    <property type="entry name" value="FATTY ACID SYNTHASE"/>
    <property type="match status" value="1"/>
</dbReference>
<dbReference type="InterPro" id="IPR036291">
    <property type="entry name" value="NAD(P)-bd_dom_sf"/>
</dbReference>
<dbReference type="SUPFAM" id="SSF50129">
    <property type="entry name" value="GroES-like"/>
    <property type="match status" value="2"/>
</dbReference>
<dbReference type="Pfam" id="PF22953">
    <property type="entry name" value="SpnB_Rossmann"/>
    <property type="match status" value="2"/>
</dbReference>
<dbReference type="Pfam" id="PF13602">
    <property type="entry name" value="ADH_zinc_N_2"/>
    <property type="match status" value="2"/>
</dbReference>
<reference evidence="11 12" key="1">
    <citation type="submission" date="2024-08" db="EMBL/GenBank/DDBJ databases">
        <title>Mycobacterium servetensis sp. nov., a novel rapid-growing mycobacterial species recovered from a human patient in Zaragoza, Spain.</title>
        <authorList>
            <person name="Tristancho-Baro A.I."/>
            <person name="Buenestado-Serrano S."/>
            <person name="Garcia De Viedma D."/>
            <person name="Milagro-Beamonte A."/>
            <person name="Burillo N."/>
            <person name="Sanz S."/>
            <person name="Lopez-Calleja A.I."/>
            <person name="Penas-Utrilla D."/>
            <person name="Guardingo M."/>
            <person name="Garcia M.J."/>
            <person name="Vinuelas-Bayon J."/>
        </authorList>
    </citation>
    <scope>NUCLEOTIDE SEQUENCE [LARGE SCALE GENOMIC DNA]</scope>
    <source>
        <strain evidence="12">HUMS_12744610</strain>
    </source>
</reference>
<dbReference type="Pfam" id="PF00550">
    <property type="entry name" value="PP-binding"/>
    <property type="match status" value="2"/>
</dbReference>
<dbReference type="Pfam" id="PF14765">
    <property type="entry name" value="PS-DH"/>
    <property type="match status" value="2"/>
</dbReference>
<gene>
    <name evidence="11" type="ORF">AB8998_15970</name>
</gene>
<evidence type="ECO:0000256" key="7">
    <source>
        <dbReference type="SAM" id="Coils"/>
    </source>
</evidence>
<dbReference type="SMART" id="SM00829">
    <property type="entry name" value="PKS_ER"/>
    <property type="match status" value="2"/>
</dbReference>
<evidence type="ECO:0000256" key="5">
    <source>
        <dbReference type="ARBA" id="ARBA00023315"/>
    </source>
</evidence>
<comment type="caution">
    <text evidence="11">The sequence shown here is derived from an EMBL/GenBank/DDBJ whole genome shotgun (WGS) entry which is preliminary data.</text>
</comment>
<dbReference type="Gene3D" id="3.40.47.10">
    <property type="match status" value="2"/>
</dbReference>
<dbReference type="InterPro" id="IPR013154">
    <property type="entry name" value="ADH-like_N"/>
</dbReference>
<keyword evidence="12" id="KW-1185">Reference proteome</keyword>
<dbReference type="InterPro" id="IPR032821">
    <property type="entry name" value="PKS_assoc"/>
</dbReference>
<evidence type="ECO:0000259" key="8">
    <source>
        <dbReference type="PROSITE" id="PS50075"/>
    </source>
</evidence>
<dbReference type="InterPro" id="IPR009081">
    <property type="entry name" value="PP-bd_ACP"/>
</dbReference>
<dbReference type="InterPro" id="IPR020806">
    <property type="entry name" value="PKS_PP-bd"/>
</dbReference>
<dbReference type="SUPFAM" id="SSF47336">
    <property type="entry name" value="ACP-like"/>
    <property type="match status" value="2"/>
</dbReference>
<dbReference type="Gene3D" id="3.10.129.110">
    <property type="entry name" value="Polyketide synthase dehydratase"/>
    <property type="match status" value="2"/>
</dbReference>
<dbReference type="SMART" id="SM00822">
    <property type="entry name" value="PKS_KR"/>
    <property type="match status" value="2"/>
</dbReference>
<dbReference type="PROSITE" id="PS52004">
    <property type="entry name" value="KS3_2"/>
    <property type="match status" value="2"/>
</dbReference>
<dbReference type="SUPFAM" id="SSF51735">
    <property type="entry name" value="NAD(P)-binding Rossmann-fold domains"/>
    <property type="match status" value="6"/>
</dbReference>
<dbReference type="Gene3D" id="3.40.50.720">
    <property type="entry name" value="NAD(P)-binding Rossmann-like Domain"/>
    <property type="match status" value="6"/>
</dbReference>
<dbReference type="Pfam" id="PF08240">
    <property type="entry name" value="ADH_N"/>
    <property type="match status" value="2"/>
</dbReference>
<dbReference type="SUPFAM" id="SSF52151">
    <property type="entry name" value="FabD/lysophospholipase-like"/>
    <property type="match status" value="2"/>
</dbReference>
<dbReference type="InterPro" id="IPR018201">
    <property type="entry name" value="Ketoacyl_synth_AS"/>
</dbReference>
<evidence type="ECO:0000313" key="11">
    <source>
        <dbReference type="EMBL" id="MEY8016387.1"/>
    </source>
</evidence>
<dbReference type="InterPro" id="IPR049900">
    <property type="entry name" value="PKS_mFAS_DH"/>
</dbReference>
<dbReference type="InterPro" id="IPR049551">
    <property type="entry name" value="PKS_DH_C"/>
</dbReference>
<feature type="domain" description="Ketosynthase family 3 (KS3)" evidence="9">
    <location>
        <begin position="2064"/>
        <end position="2485"/>
    </location>
</feature>
<protein>
    <submittedName>
        <fullName evidence="11">SDR family NAD(P)-dependent oxidoreductase</fullName>
    </submittedName>
</protein>
<feature type="domain" description="Carrier" evidence="8">
    <location>
        <begin position="1971"/>
        <end position="2046"/>
    </location>
</feature>
<feature type="region of interest" description="C-terminal hotdog fold" evidence="6">
    <location>
        <begin position="1059"/>
        <end position="1202"/>
    </location>
</feature>
<keyword evidence="2" id="KW-0597">Phosphoprotein</keyword>
<dbReference type="Proteomes" id="UP001564760">
    <property type="component" value="Unassembled WGS sequence"/>
</dbReference>
<dbReference type="InterPro" id="IPR055123">
    <property type="entry name" value="SpnB-like_Rossmann"/>
</dbReference>
<evidence type="ECO:0000256" key="2">
    <source>
        <dbReference type="ARBA" id="ARBA00022553"/>
    </source>
</evidence>
<dbReference type="Gene3D" id="1.10.1200.10">
    <property type="entry name" value="ACP-like"/>
    <property type="match status" value="2"/>
</dbReference>
<dbReference type="PROSITE" id="PS52019">
    <property type="entry name" value="PKS_MFAS_DH"/>
    <property type="match status" value="2"/>
</dbReference>
<evidence type="ECO:0000256" key="3">
    <source>
        <dbReference type="ARBA" id="ARBA00022679"/>
    </source>
</evidence>
<dbReference type="InterPro" id="IPR042104">
    <property type="entry name" value="PKS_dehydratase_sf"/>
</dbReference>
<dbReference type="PANTHER" id="PTHR43775:SF51">
    <property type="entry name" value="INACTIVE PHENOLPHTHIOCEROL SYNTHESIS POLYKETIDE SYNTHASE TYPE I PKS1-RELATED"/>
    <property type="match status" value="1"/>
</dbReference>
<dbReference type="InterPro" id="IPR016035">
    <property type="entry name" value="Acyl_Trfase/lysoPLipase"/>
</dbReference>
<feature type="region of interest" description="N-terminal hotdog fold" evidence="6">
    <location>
        <begin position="922"/>
        <end position="1047"/>
    </location>
</feature>
<dbReference type="InterPro" id="IPR020807">
    <property type="entry name" value="PKS_DH"/>
</dbReference>
<dbReference type="PROSITE" id="PS50075">
    <property type="entry name" value="CARRIER"/>
    <property type="match status" value="2"/>
</dbReference>
<dbReference type="InterPro" id="IPR016036">
    <property type="entry name" value="Malonyl_transacylase_ACP-bd"/>
</dbReference>
<name>A0ABV4C317_9MYCO</name>
<dbReference type="InterPro" id="IPR014031">
    <property type="entry name" value="Ketoacyl_synth_C"/>
</dbReference>
<dbReference type="Gene3D" id="3.30.70.3290">
    <property type="match status" value="2"/>
</dbReference>
<dbReference type="InterPro" id="IPR001227">
    <property type="entry name" value="Ac_transferase_dom_sf"/>
</dbReference>
<dbReference type="InterPro" id="IPR014030">
    <property type="entry name" value="Ketoacyl_synth_N"/>
</dbReference>
<dbReference type="SMART" id="SM00823">
    <property type="entry name" value="PKS_PP"/>
    <property type="match status" value="2"/>
</dbReference>
<dbReference type="InterPro" id="IPR016039">
    <property type="entry name" value="Thiolase-like"/>
</dbReference>